<evidence type="ECO:0000259" key="6">
    <source>
        <dbReference type="PROSITE" id="PS50048"/>
    </source>
</evidence>
<evidence type="ECO:0000256" key="4">
    <source>
        <dbReference type="ARBA" id="ARBA00023242"/>
    </source>
</evidence>
<feature type="compositionally biased region" description="Basic and acidic residues" evidence="5">
    <location>
        <begin position="1"/>
        <end position="13"/>
    </location>
</feature>
<dbReference type="PROSITE" id="PS00463">
    <property type="entry name" value="ZN2_CY6_FUNGAL_1"/>
    <property type="match status" value="1"/>
</dbReference>
<dbReference type="InterPro" id="IPR001138">
    <property type="entry name" value="Zn2Cys6_DnaBD"/>
</dbReference>
<keyword evidence="2" id="KW-0238">DNA-binding</keyword>
<dbReference type="PROSITE" id="PS50048">
    <property type="entry name" value="ZN2_CY6_FUNGAL_2"/>
    <property type="match status" value="1"/>
</dbReference>
<proteinExistence type="predicted"/>
<name>A0A0D2FQH3_9EURO</name>
<feature type="compositionally biased region" description="Basic and acidic residues" evidence="5">
    <location>
        <begin position="28"/>
        <end position="46"/>
    </location>
</feature>
<reference evidence="7 8" key="1">
    <citation type="submission" date="2015-01" db="EMBL/GenBank/DDBJ databases">
        <title>The Genome Sequence of Capronia semiimmersa CBS27337.</title>
        <authorList>
            <consortium name="The Broad Institute Genomics Platform"/>
            <person name="Cuomo C."/>
            <person name="de Hoog S."/>
            <person name="Gorbushina A."/>
            <person name="Stielow B."/>
            <person name="Teixiera M."/>
            <person name="Abouelleil A."/>
            <person name="Chapman S.B."/>
            <person name="Priest M."/>
            <person name="Young S.K."/>
            <person name="Wortman J."/>
            <person name="Nusbaum C."/>
            <person name="Birren B."/>
        </authorList>
    </citation>
    <scope>NUCLEOTIDE SEQUENCE [LARGE SCALE GENOMIC DNA]</scope>
    <source>
        <strain evidence="7 8">CBS 27337</strain>
    </source>
</reference>
<evidence type="ECO:0000256" key="1">
    <source>
        <dbReference type="ARBA" id="ARBA00023015"/>
    </source>
</evidence>
<keyword evidence="1" id="KW-0805">Transcription regulation</keyword>
<dbReference type="GO" id="GO:0003677">
    <property type="term" value="F:DNA binding"/>
    <property type="evidence" value="ECO:0007669"/>
    <property type="project" value="UniProtKB-KW"/>
</dbReference>
<evidence type="ECO:0000256" key="2">
    <source>
        <dbReference type="ARBA" id="ARBA00023125"/>
    </source>
</evidence>
<dbReference type="GO" id="GO:0008270">
    <property type="term" value="F:zinc ion binding"/>
    <property type="evidence" value="ECO:0007669"/>
    <property type="project" value="InterPro"/>
</dbReference>
<evidence type="ECO:0000256" key="5">
    <source>
        <dbReference type="SAM" id="MobiDB-lite"/>
    </source>
</evidence>
<dbReference type="CDD" id="cd00067">
    <property type="entry name" value="GAL4"/>
    <property type="match status" value="1"/>
</dbReference>
<dbReference type="GO" id="GO:0000981">
    <property type="term" value="F:DNA-binding transcription factor activity, RNA polymerase II-specific"/>
    <property type="evidence" value="ECO:0007669"/>
    <property type="project" value="InterPro"/>
</dbReference>
<accession>A0A0D2FQH3</accession>
<keyword evidence="3" id="KW-0804">Transcription</keyword>
<evidence type="ECO:0000313" key="8">
    <source>
        <dbReference type="Proteomes" id="UP000054266"/>
    </source>
</evidence>
<dbReference type="SUPFAM" id="SSF57701">
    <property type="entry name" value="Zn2/Cys6 DNA-binding domain"/>
    <property type="match status" value="1"/>
</dbReference>
<protein>
    <recommendedName>
        <fullName evidence="6">Zn(2)-C6 fungal-type domain-containing protein</fullName>
    </recommendedName>
</protein>
<organism evidence="7 8">
    <name type="scientific">Phialophora macrospora</name>
    <dbReference type="NCBI Taxonomy" id="1851006"/>
    <lineage>
        <taxon>Eukaryota</taxon>
        <taxon>Fungi</taxon>
        <taxon>Dikarya</taxon>
        <taxon>Ascomycota</taxon>
        <taxon>Pezizomycotina</taxon>
        <taxon>Eurotiomycetes</taxon>
        <taxon>Chaetothyriomycetidae</taxon>
        <taxon>Chaetothyriales</taxon>
        <taxon>Herpotrichiellaceae</taxon>
        <taxon>Phialophora</taxon>
    </lineage>
</organism>
<feature type="region of interest" description="Disordered" evidence="5">
    <location>
        <begin position="1"/>
        <end position="46"/>
    </location>
</feature>
<dbReference type="Gene3D" id="4.10.240.10">
    <property type="entry name" value="Zn(2)-C6 fungal-type DNA-binding domain"/>
    <property type="match status" value="1"/>
</dbReference>
<dbReference type="SMART" id="SM00066">
    <property type="entry name" value="GAL4"/>
    <property type="match status" value="1"/>
</dbReference>
<gene>
    <name evidence="7" type="ORF">PV04_10447</name>
</gene>
<dbReference type="Proteomes" id="UP000054266">
    <property type="component" value="Unassembled WGS sequence"/>
</dbReference>
<keyword evidence="4" id="KW-0539">Nucleus</keyword>
<dbReference type="EMBL" id="KN846963">
    <property type="protein sequence ID" value="KIW62254.1"/>
    <property type="molecule type" value="Genomic_DNA"/>
</dbReference>
<dbReference type="HOGENOM" id="CLU_2026439_0_0_1"/>
<evidence type="ECO:0000313" key="7">
    <source>
        <dbReference type="EMBL" id="KIW62254.1"/>
    </source>
</evidence>
<dbReference type="AlphaFoldDB" id="A0A0D2FQH3"/>
<feature type="domain" description="Zn(2)-C6 fungal-type" evidence="6">
    <location>
        <begin position="47"/>
        <end position="80"/>
    </location>
</feature>
<evidence type="ECO:0000256" key="3">
    <source>
        <dbReference type="ARBA" id="ARBA00023163"/>
    </source>
</evidence>
<dbReference type="Pfam" id="PF00172">
    <property type="entry name" value="Zn_clus"/>
    <property type="match status" value="1"/>
</dbReference>
<sequence length="122" mass="13524">MQYQDLKWEEPQVGKDTPTSSSGGGGDEPQKHKELSFRNGMPRERSSCDQCREAHRKCDLSGPPSQGCEACRKTGKHCSYMDGQAGASAPMDVDPAVSYQATPEEGAQEYAELPWYHKRQQS</sequence>
<dbReference type="InterPro" id="IPR036864">
    <property type="entry name" value="Zn2-C6_fun-type_DNA-bd_sf"/>
</dbReference>
<keyword evidence="8" id="KW-1185">Reference proteome</keyword>